<organism evidence="1 2">
    <name type="scientific">Echinicola strongylocentroti</name>
    <dbReference type="NCBI Taxonomy" id="1795355"/>
    <lineage>
        <taxon>Bacteria</taxon>
        <taxon>Pseudomonadati</taxon>
        <taxon>Bacteroidota</taxon>
        <taxon>Cytophagia</taxon>
        <taxon>Cytophagales</taxon>
        <taxon>Cyclobacteriaceae</taxon>
        <taxon>Echinicola</taxon>
    </lineage>
</organism>
<dbReference type="Pfam" id="PF14559">
    <property type="entry name" value="TPR_19"/>
    <property type="match status" value="1"/>
</dbReference>
<dbReference type="RefSeq" id="WP_112784592.1">
    <property type="nucleotide sequence ID" value="NZ_CP030041.1"/>
</dbReference>
<dbReference type="OrthoDB" id="622109at2"/>
<dbReference type="AlphaFoldDB" id="A0A2Z4IJV5"/>
<evidence type="ECO:0000313" key="2">
    <source>
        <dbReference type="Proteomes" id="UP000248688"/>
    </source>
</evidence>
<gene>
    <name evidence="1" type="ORF">DN752_14380</name>
</gene>
<dbReference type="Gene3D" id="1.25.40.10">
    <property type="entry name" value="Tetratricopeptide repeat domain"/>
    <property type="match status" value="1"/>
</dbReference>
<sequence length="414" mass="47902">MAKKKSKNKQQVKFSPKAYLKTRARSLPIYKCWVNEDWEVGMFAHVVVSRKHDNGRFTFASYLVDLMENGLKDSFAEVNVDGEMLDIVIDNPKEIAFVEIDYDLAHNIVYQGLEFAKDMGAKGDKQFAWTQYVLQEDSDDIPIFPIPFGDELDDNDMDLSPLDLGATILLGMTDLIYLDTFGEVHMNDEFAEERLEADELVIYSEMDRDSMTLDEFDVCTPLTAELSEIELSDNKKLAKFTDKVAQKLKEHPDVPQLYDLLANLMNELSTTEEAYQILQQGIERFPENYTARFFYAINLLKMGKINEAEQLIWGAFDVRDLPMGNDGLGEFNVHLFYSVRCKIHMAKQEYDKAEPYYLMVRDIFAYDSEAISELQKDILLEYSAYRKELLEAHFGKSMEEIIAGDNWLEKYEMN</sequence>
<reference evidence="1 2" key="1">
    <citation type="submission" date="2018-06" db="EMBL/GenBank/DDBJ databases">
        <title>Echinicola strongylocentroti sp. nov., isolated from a sea urchin Strongylocentrotus intermedius.</title>
        <authorList>
            <person name="Bae S.S."/>
        </authorList>
    </citation>
    <scope>NUCLEOTIDE SEQUENCE [LARGE SCALE GENOMIC DNA]</scope>
    <source>
        <strain evidence="1 2">MEBiC08714</strain>
    </source>
</reference>
<proteinExistence type="predicted"/>
<accession>A0A2Z4IJV5</accession>
<dbReference type="KEGG" id="est:DN752_14380"/>
<keyword evidence="2" id="KW-1185">Reference proteome</keyword>
<name>A0A2Z4IJV5_9BACT</name>
<evidence type="ECO:0000313" key="1">
    <source>
        <dbReference type="EMBL" id="AWW31215.1"/>
    </source>
</evidence>
<dbReference type="Proteomes" id="UP000248688">
    <property type="component" value="Chromosome"/>
</dbReference>
<protein>
    <submittedName>
        <fullName evidence="1">Uncharacterized protein</fullName>
    </submittedName>
</protein>
<dbReference type="SUPFAM" id="SSF48452">
    <property type="entry name" value="TPR-like"/>
    <property type="match status" value="1"/>
</dbReference>
<dbReference type="EMBL" id="CP030041">
    <property type="protein sequence ID" value="AWW31215.1"/>
    <property type="molecule type" value="Genomic_DNA"/>
</dbReference>
<dbReference type="InterPro" id="IPR011990">
    <property type="entry name" value="TPR-like_helical_dom_sf"/>
</dbReference>